<keyword evidence="2" id="KW-1185">Reference proteome</keyword>
<accession>A0ABN8FWG8</accession>
<evidence type="ECO:0000313" key="2">
    <source>
        <dbReference type="Proteomes" id="UP000838324"/>
    </source>
</evidence>
<evidence type="ECO:0000313" key="1">
    <source>
        <dbReference type="EMBL" id="CAH1190550.1"/>
    </source>
</evidence>
<dbReference type="EMBL" id="CAKMMG010000001">
    <property type="protein sequence ID" value="CAH1190550.1"/>
    <property type="molecule type" value="Genomic_DNA"/>
</dbReference>
<name>A0ABN8FWG8_9BACL</name>
<comment type="caution">
    <text evidence="1">The sequence shown here is derived from an EMBL/GenBank/DDBJ whole genome shotgun (WGS) entry which is preliminary data.</text>
</comment>
<protein>
    <submittedName>
        <fullName evidence="1">Uncharacterized protein</fullName>
    </submittedName>
</protein>
<proteinExistence type="predicted"/>
<sequence>MKISPQQSLAAVIPELETISLILTLKLSIHPGTNWYELLKAQMLNINPSVARG</sequence>
<reference evidence="1" key="1">
    <citation type="submission" date="2022-01" db="EMBL/GenBank/DDBJ databases">
        <authorList>
            <person name="Criscuolo A."/>
        </authorList>
    </citation>
    <scope>NUCLEOTIDE SEQUENCE</scope>
    <source>
        <strain evidence="1">CIP111892</strain>
    </source>
</reference>
<gene>
    <name evidence="1" type="ORF">PAECIP111892_00240</name>
</gene>
<dbReference type="Proteomes" id="UP000838324">
    <property type="component" value="Unassembled WGS sequence"/>
</dbReference>
<organism evidence="1 2">
    <name type="scientific">Paenibacillus auburnensis</name>
    <dbReference type="NCBI Taxonomy" id="2905649"/>
    <lineage>
        <taxon>Bacteria</taxon>
        <taxon>Bacillati</taxon>
        <taxon>Bacillota</taxon>
        <taxon>Bacilli</taxon>
        <taxon>Bacillales</taxon>
        <taxon>Paenibacillaceae</taxon>
        <taxon>Paenibacillus</taxon>
    </lineage>
</organism>